<dbReference type="Pfam" id="PF03478">
    <property type="entry name" value="Beta-prop_KIB1-4"/>
    <property type="match status" value="1"/>
</dbReference>
<proteinExistence type="predicted"/>
<dbReference type="AlphaFoldDB" id="A0A565CV10"/>
<feature type="domain" description="KIB1-4 beta-propeller" evidence="1">
    <location>
        <begin position="2"/>
        <end position="146"/>
    </location>
</feature>
<protein>
    <recommendedName>
        <fullName evidence="1">KIB1-4 beta-propeller domain-containing protein</fullName>
    </recommendedName>
</protein>
<dbReference type="PANTHER" id="PTHR47123:SF7">
    <property type="entry name" value="DUF295 DOMAIN-CONTAINING PROTEIN"/>
    <property type="match status" value="1"/>
</dbReference>
<dbReference type="EMBL" id="CABITT030000008">
    <property type="protein sequence ID" value="VVB17412.1"/>
    <property type="molecule type" value="Genomic_DNA"/>
</dbReference>
<dbReference type="PANTHER" id="PTHR47123">
    <property type="entry name" value="F-BOX PROTEIN SKIP23"/>
    <property type="match status" value="1"/>
</dbReference>
<keyword evidence="3" id="KW-1185">Reference proteome</keyword>
<accession>A0A565CV10</accession>
<dbReference type="Proteomes" id="UP000489600">
    <property type="component" value="Unassembled WGS sequence"/>
</dbReference>
<evidence type="ECO:0000313" key="2">
    <source>
        <dbReference type="EMBL" id="VVB17412.1"/>
    </source>
</evidence>
<sequence>MYRSVDERWTDLEITPDSFFEGIVSFKGKFYAIDRHTGKTTVAEPTLEVNTFQRSRPCDKTRKRWLVTSRDKLLLVEMCTKNRYDFHIPNIREKKIWFEISELDEERNDWDQVEDVDGRVLFLEHHCSFSCLASEIPGFRANSIIFHGHLGRI</sequence>
<dbReference type="OrthoDB" id="1034360at2759"/>
<organism evidence="2 3">
    <name type="scientific">Arabis nemorensis</name>
    <dbReference type="NCBI Taxonomy" id="586526"/>
    <lineage>
        <taxon>Eukaryota</taxon>
        <taxon>Viridiplantae</taxon>
        <taxon>Streptophyta</taxon>
        <taxon>Embryophyta</taxon>
        <taxon>Tracheophyta</taxon>
        <taxon>Spermatophyta</taxon>
        <taxon>Magnoliopsida</taxon>
        <taxon>eudicotyledons</taxon>
        <taxon>Gunneridae</taxon>
        <taxon>Pentapetalae</taxon>
        <taxon>rosids</taxon>
        <taxon>malvids</taxon>
        <taxon>Brassicales</taxon>
        <taxon>Brassicaceae</taxon>
        <taxon>Arabideae</taxon>
        <taxon>Arabis</taxon>
    </lineage>
</organism>
<gene>
    <name evidence="2" type="ORF">ANE_LOCUS27856</name>
</gene>
<dbReference type="InterPro" id="IPR005174">
    <property type="entry name" value="KIB1-4_b-propeller"/>
</dbReference>
<dbReference type="InterPro" id="IPR051304">
    <property type="entry name" value="SCF_F-box_domain"/>
</dbReference>
<evidence type="ECO:0000259" key="1">
    <source>
        <dbReference type="Pfam" id="PF03478"/>
    </source>
</evidence>
<comment type="caution">
    <text evidence="2">The sequence shown here is derived from an EMBL/GenBank/DDBJ whole genome shotgun (WGS) entry which is preliminary data.</text>
</comment>
<reference evidence="2" key="1">
    <citation type="submission" date="2019-07" db="EMBL/GenBank/DDBJ databases">
        <authorList>
            <person name="Dittberner H."/>
        </authorList>
    </citation>
    <scope>NUCLEOTIDE SEQUENCE [LARGE SCALE GENOMIC DNA]</scope>
</reference>
<name>A0A565CV10_9BRAS</name>
<evidence type="ECO:0000313" key="3">
    <source>
        <dbReference type="Proteomes" id="UP000489600"/>
    </source>
</evidence>